<dbReference type="EMBL" id="RCZA01000004">
    <property type="protein sequence ID" value="TPG84806.1"/>
    <property type="molecule type" value="Genomic_DNA"/>
</dbReference>
<protein>
    <submittedName>
        <fullName evidence="1">Uncharacterized protein</fullName>
    </submittedName>
</protein>
<accession>A0A502IGS7</accession>
<sequence>MLDVRQVMKFPIMGFFLRLVEIIKSAFTPKKEVDKYIRTTHLYYAYTQIIECPEEDYFSKESLEGFYGFIDTEFNLSRATAESYFRNACQLPRFIDQPECKYHLGMSDEYREHTFWLYAACKKDRSLLTYYEAWPLRSKDGRQIYLNMVQFQIQYGKTHTDYWYRQLVKYARTLTGTTLNSEITSLHVIFDLLYVIYPDGEYLEILSDPLEVNEAFEEMYEISFVDYMKNTPSPSPTAFQRNWSITKRVFQAAIIGRGLVSESLYDLYAGYAKNSLTGKLKTDSENLVSLLTPLPLHLSDNQTAELVFKKITSDYETLKECCEVERRRTMEGFNNRIEASKIGTISNAEHSTTQRRLYINRCATWQHYGYTLDSESSDYKNVRRQLFGIDTSLNLELMLLTTRLLLPFIYLLIMEHPFITPGWLLNFTIYDKHGKLSNFLNDGRVVISFKNRRGVVHAQQECHLTPKSKALFEDIIAITAQARQFLKDAGDDQYRYLLIGSNGVSRPYRVTNLPQLFNNARDELFVKMLIDKLGIDVAKRINPKSIRSTAGVKIYIDTGRIRAMSEALGHLTFSLKLIESYLPKELRLFFFNRWIRIFQTAITYEAVRGRPCMDEVMGAKTMEDIDEFFENHGLKPLPPYLEMGTHGLPIEQDDAVQKTQIVIPITPQLCDVLVTMGQVIRDLAHQDIELCKEAATWTQTIAFVEKTVAMHKEDQLRACSADVIKIFESAKVVPSMARKLTQLMTSHQF</sequence>
<name>A0A502IGS7_9PSED</name>
<evidence type="ECO:0000313" key="2">
    <source>
        <dbReference type="Proteomes" id="UP000320914"/>
    </source>
</evidence>
<reference evidence="1 2" key="1">
    <citation type="journal article" date="2019" name="Environ. Microbiol.">
        <title>Species interactions and distinct microbial communities in high Arctic permafrost affected cryosols are associated with the CH4 and CO2 gas fluxes.</title>
        <authorList>
            <person name="Altshuler I."/>
            <person name="Hamel J."/>
            <person name="Turney S."/>
            <person name="Magnuson E."/>
            <person name="Levesque R."/>
            <person name="Greer C."/>
            <person name="Whyte L.G."/>
        </authorList>
    </citation>
    <scope>NUCLEOTIDE SEQUENCE [LARGE SCALE GENOMIC DNA]</scope>
    <source>
        <strain evidence="1 2">OWC5</strain>
    </source>
</reference>
<dbReference type="AlphaFoldDB" id="A0A502IGS7"/>
<gene>
    <name evidence="1" type="ORF">EAH74_12350</name>
</gene>
<comment type="caution">
    <text evidence="1">The sequence shown here is derived from an EMBL/GenBank/DDBJ whole genome shotgun (WGS) entry which is preliminary data.</text>
</comment>
<dbReference type="Proteomes" id="UP000320914">
    <property type="component" value="Unassembled WGS sequence"/>
</dbReference>
<evidence type="ECO:0000313" key="1">
    <source>
        <dbReference type="EMBL" id="TPG84806.1"/>
    </source>
</evidence>
<organism evidence="1 2">
    <name type="scientific">Pseudomonas mandelii</name>
    <dbReference type="NCBI Taxonomy" id="75612"/>
    <lineage>
        <taxon>Bacteria</taxon>
        <taxon>Pseudomonadati</taxon>
        <taxon>Pseudomonadota</taxon>
        <taxon>Gammaproteobacteria</taxon>
        <taxon>Pseudomonadales</taxon>
        <taxon>Pseudomonadaceae</taxon>
        <taxon>Pseudomonas</taxon>
    </lineage>
</organism>
<proteinExistence type="predicted"/>